<sequence>QVQFGEIPFLQGIAFQHSPSGAIYEGKIMITMNPATKTYTVNFVIGGMTCMISNGAELNVAGGPGPRPEE</sequence>
<name>A0A382UEY9_9ZZZZ</name>
<reference evidence="1" key="1">
    <citation type="submission" date="2018-05" db="EMBL/GenBank/DDBJ databases">
        <authorList>
            <person name="Lanie J.A."/>
            <person name="Ng W.-L."/>
            <person name="Kazmierczak K.M."/>
            <person name="Andrzejewski T.M."/>
            <person name="Davidsen T.M."/>
            <person name="Wayne K.J."/>
            <person name="Tettelin H."/>
            <person name="Glass J.I."/>
            <person name="Rusch D."/>
            <person name="Podicherti R."/>
            <person name="Tsui H.-C.T."/>
            <person name="Winkler M.E."/>
        </authorList>
    </citation>
    <scope>NUCLEOTIDE SEQUENCE</scope>
</reference>
<proteinExistence type="predicted"/>
<protein>
    <submittedName>
        <fullName evidence="1">Uncharacterized protein</fullName>
    </submittedName>
</protein>
<evidence type="ECO:0000313" key="1">
    <source>
        <dbReference type="EMBL" id="SVD32810.1"/>
    </source>
</evidence>
<organism evidence="1">
    <name type="scientific">marine metagenome</name>
    <dbReference type="NCBI Taxonomy" id="408172"/>
    <lineage>
        <taxon>unclassified sequences</taxon>
        <taxon>metagenomes</taxon>
        <taxon>ecological metagenomes</taxon>
    </lineage>
</organism>
<dbReference type="EMBL" id="UINC01143721">
    <property type="protein sequence ID" value="SVD32810.1"/>
    <property type="molecule type" value="Genomic_DNA"/>
</dbReference>
<accession>A0A382UEY9</accession>
<gene>
    <name evidence="1" type="ORF">METZ01_LOCUS385664</name>
</gene>
<dbReference type="AlphaFoldDB" id="A0A382UEY9"/>
<feature type="non-terminal residue" evidence="1">
    <location>
        <position position="1"/>
    </location>
</feature>